<feature type="region of interest" description="Disordered" evidence="3">
    <location>
        <begin position="125"/>
        <end position="149"/>
    </location>
</feature>
<keyword evidence="4" id="KW-0812">Transmembrane</keyword>
<dbReference type="GO" id="GO:0000160">
    <property type="term" value="P:phosphorelay signal transduction system"/>
    <property type="evidence" value="ECO:0007669"/>
    <property type="project" value="InterPro"/>
</dbReference>
<proteinExistence type="predicted"/>
<evidence type="ECO:0000313" key="7">
    <source>
        <dbReference type="Proteomes" id="UP000076587"/>
    </source>
</evidence>
<dbReference type="Proteomes" id="UP000076587">
    <property type="component" value="Unassembled WGS sequence"/>
</dbReference>
<dbReference type="RefSeq" id="WP_063377075.1">
    <property type="nucleotide sequence ID" value="NZ_AUXT01000156.1"/>
</dbReference>
<keyword evidence="1 2" id="KW-0238">DNA-binding</keyword>
<dbReference type="PROSITE" id="PS51755">
    <property type="entry name" value="OMPR_PHOB"/>
    <property type="match status" value="1"/>
</dbReference>
<dbReference type="InterPro" id="IPR016032">
    <property type="entry name" value="Sig_transdc_resp-reg_C-effctor"/>
</dbReference>
<keyword evidence="4" id="KW-1133">Transmembrane helix</keyword>
<gene>
    <name evidence="6" type="ORF">N482_09870</name>
</gene>
<reference evidence="6 7" key="1">
    <citation type="submission" date="2013-07" db="EMBL/GenBank/DDBJ databases">
        <title>Comparative Genomic and Metabolomic Analysis of Twelve Strains of Pseudoalteromonas luteoviolacea.</title>
        <authorList>
            <person name="Vynne N.G."/>
            <person name="Mansson M."/>
            <person name="Gram L."/>
        </authorList>
    </citation>
    <scope>NUCLEOTIDE SEQUENCE [LARGE SCALE GENOMIC DNA]</scope>
    <source>
        <strain evidence="6 7">NCIMB 1942</strain>
    </source>
</reference>
<dbReference type="SUPFAM" id="SSF50969">
    <property type="entry name" value="YVTN repeat-like/Quinoprotein amine dehydrogenase"/>
    <property type="match status" value="1"/>
</dbReference>
<evidence type="ECO:0000256" key="2">
    <source>
        <dbReference type="PROSITE-ProRule" id="PRU01091"/>
    </source>
</evidence>
<comment type="caution">
    <text evidence="6">The sequence shown here is derived from an EMBL/GenBank/DDBJ whole genome shotgun (WGS) entry which is preliminary data.</text>
</comment>
<dbReference type="InterPro" id="IPR001867">
    <property type="entry name" value="OmpR/PhoB-type_DNA-bd"/>
</dbReference>
<dbReference type="SUPFAM" id="SSF82171">
    <property type="entry name" value="DPP6 N-terminal domain-like"/>
    <property type="match status" value="2"/>
</dbReference>
<dbReference type="SUPFAM" id="SSF46894">
    <property type="entry name" value="C-terminal effector domain of the bipartite response regulators"/>
    <property type="match status" value="1"/>
</dbReference>
<accession>A0A167C8N3</accession>
<protein>
    <recommendedName>
        <fullName evidence="5">OmpR/PhoB-type domain-containing protein</fullName>
    </recommendedName>
</protein>
<dbReference type="PATRIC" id="fig|1365253.3.peg.2401"/>
<dbReference type="GO" id="GO:0003677">
    <property type="term" value="F:DNA binding"/>
    <property type="evidence" value="ECO:0007669"/>
    <property type="project" value="UniProtKB-UniRule"/>
</dbReference>
<evidence type="ECO:0000256" key="4">
    <source>
        <dbReference type="SAM" id="Phobius"/>
    </source>
</evidence>
<evidence type="ECO:0000259" key="5">
    <source>
        <dbReference type="PROSITE" id="PS51755"/>
    </source>
</evidence>
<dbReference type="InterPro" id="IPR036388">
    <property type="entry name" value="WH-like_DNA-bd_sf"/>
</dbReference>
<feature type="DNA-binding region" description="OmpR/PhoB-type" evidence="2">
    <location>
        <begin position="10"/>
        <end position="109"/>
    </location>
</feature>
<dbReference type="EMBL" id="AUXT01000156">
    <property type="protein sequence ID" value="KZN47374.1"/>
    <property type="molecule type" value="Genomic_DNA"/>
</dbReference>
<dbReference type="CDD" id="cd00383">
    <property type="entry name" value="trans_reg_C"/>
    <property type="match status" value="1"/>
</dbReference>
<feature type="transmembrane region" description="Helical" evidence="4">
    <location>
        <begin position="156"/>
        <end position="177"/>
    </location>
</feature>
<evidence type="ECO:0000256" key="1">
    <source>
        <dbReference type="ARBA" id="ARBA00023125"/>
    </source>
</evidence>
<name>A0A167C8N3_9GAMM</name>
<dbReference type="PANTHER" id="PTHR36842:SF1">
    <property type="entry name" value="PROTEIN TOLB"/>
    <property type="match status" value="1"/>
</dbReference>
<dbReference type="Gene3D" id="1.10.10.10">
    <property type="entry name" value="Winged helix-like DNA-binding domain superfamily/Winged helix DNA-binding domain"/>
    <property type="match status" value="1"/>
</dbReference>
<feature type="domain" description="OmpR/PhoB-type" evidence="5">
    <location>
        <begin position="10"/>
        <end position="109"/>
    </location>
</feature>
<keyword evidence="4" id="KW-0472">Membrane</keyword>
<dbReference type="Pfam" id="PF00486">
    <property type="entry name" value="Trans_reg_C"/>
    <property type="match status" value="1"/>
</dbReference>
<dbReference type="SMART" id="SM00862">
    <property type="entry name" value="Trans_reg_C"/>
    <property type="match status" value="1"/>
</dbReference>
<dbReference type="GO" id="GO:0006355">
    <property type="term" value="P:regulation of DNA-templated transcription"/>
    <property type="evidence" value="ECO:0007669"/>
    <property type="project" value="InterPro"/>
</dbReference>
<dbReference type="AlphaFoldDB" id="A0A167C8N3"/>
<dbReference type="PANTHER" id="PTHR36842">
    <property type="entry name" value="PROTEIN TOLB HOMOLOG"/>
    <property type="match status" value="1"/>
</dbReference>
<organism evidence="6 7">
    <name type="scientific">Pseudoalteromonas luteoviolacea NCIMB 1942</name>
    <dbReference type="NCBI Taxonomy" id="1365253"/>
    <lineage>
        <taxon>Bacteria</taxon>
        <taxon>Pseudomonadati</taxon>
        <taxon>Pseudomonadota</taxon>
        <taxon>Gammaproteobacteria</taxon>
        <taxon>Alteromonadales</taxon>
        <taxon>Pseudoalteromonadaceae</taxon>
        <taxon>Pseudoalteromonas</taxon>
    </lineage>
</organism>
<dbReference type="InterPro" id="IPR011044">
    <property type="entry name" value="Quino_amine_DH_bsu"/>
</dbReference>
<evidence type="ECO:0000256" key="3">
    <source>
        <dbReference type="SAM" id="MobiDB-lite"/>
    </source>
</evidence>
<evidence type="ECO:0000313" key="6">
    <source>
        <dbReference type="EMBL" id="KZN47374.1"/>
    </source>
</evidence>
<sequence length="727" mass="83374">MNIVAFCKNIEKIQLESWTIYPEKQLLTDNDKIERELEPLLFRMLLYFIDNSHRIVTRQELTDEVWQQPYVDDNAINRAISELRKALKSDKQRGQTLKTHYRTGYSFVLDVEIIYKGAGAKQSIAKDPQRLAQDSTRLPDSDSARQNMPPRYNTKLMWGSVALSACMFVGVLINSYLSSPNVNARPGSSRDNFNDYVTQLDKEILTWRKGSVAFQEMSPDSALLAYSFLAEGDRTSALYVKDMKSLKNIRLVKKEGENVMPTGWAEDHLRLYYQVSSIGENKFCELWSATFEPNLLDAQHEKVWDCSAERRMSVTSMDDTLLYTKYDYRDRPYISAIFSKDLKSGTEFQVTSPNIRFSGDFYVKLSHSKNDILFLRSIKNGTAIFKANADGSDQELLVRLNYKLRSVEWSEDDSRVMWFDYNENKLMTYELATKIVSSTYYPLEKEMHGYMVVSPEQLIFSTKLLDGNIYQIDESEDVPSLIPFSVSDATESLVAPFNHANGGIYLARGARNQSLWRIIDGVRIKLLELPTTEIVDIALSPDDSKILVAYQNYVEIMTMSDLEVTDSITVSDTIADANWGLKNNILMTLVKDTSDAWSYNLAEKKFVRLTKKGIHSARMLDEHHLFYFDKSYRLFKRDIVTGKEQELLDLSDTTHLSWSITGNFVYFSSGNSVSKMELNSLAVTRLLNVERKTDSFFGIFTGAKEGQVYVYAKRLQNNHLLNVSVSK</sequence>
<dbReference type="OrthoDB" id="6296073at2"/>